<proteinExistence type="inferred from homology"/>
<evidence type="ECO:0000313" key="4">
    <source>
        <dbReference type="Proteomes" id="UP000321172"/>
    </source>
</evidence>
<dbReference type="InterPro" id="IPR021150">
    <property type="entry name" value="Ubiq_cyt_c_chap"/>
</dbReference>
<dbReference type="KEGG" id="ngf:FRF71_09500"/>
<name>A0A5B8S5Q2_9SPHN</name>
<dbReference type="AlphaFoldDB" id="A0A5B8S5Q2"/>
<evidence type="ECO:0000313" key="3">
    <source>
        <dbReference type="EMBL" id="QEA16352.1"/>
    </source>
</evidence>
<evidence type="ECO:0000259" key="2">
    <source>
        <dbReference type="Pfam" id="PF03981"/>
    </source>
</evidence>
<dbReference type="Proteomes" id="UP000321172">
    <property type="component" value="Chromosome"/>
</dbReference>
<accession>A0A5B8S5Q2</accession>
<organism evidence="3 4">
    <name type="scientific">Novosphingobium ginsenosidimutans</name>
    <dbReference type="NCBI Taxonomy" id="1176536"/>
    <lineage>
        <taxon>Bacteria</taxon>
        <taxon>Pseudomonadati</taxon>
        <taxon>Pseudomonadota</taxon>
        <taxon>Alphaproteobacteria</taxon>
        <taxon>Sphingomonadales</taxon>
        <taxon>Sphingomonadaceae</taxon>
        <taxon>Novosphingobium</taxon>
    </lineage>
</organism>
<dbReference type="RefSeq" id="WP_147090433.1">
    <property type="nucleotide sequence ID" value="NZ_BAABJD010000006.1"/>
</dbReference>
<sequence>MGLFDRLFGKSVDEHAEVRPLWHAIVSVARTPRWYSELGVADTVPGRFDAVALVMALVLLRMEREPELVSKSILLTELFVTDMDGQLRETGLGDMVVGKHVSKLMGALGGRMDALRGALAGEEPMEAALVRNVTLNGDAAGLAAEVRALADLLDTCDAAGLLAGKIAP</sequence>
<evidence type="ECO:0000256" key="1">
    <source>
        <dbReference type="ARBA" id="ARBA00006436"/>
    </source>
</evidence>
<dbReference type="OrthoDB" id="7158889at2"/>
<dbReference type="EMBL" id="CP042345">
    <property type="protein sequence ID" value="QEA16352.1"/>
    <property type="molecule type" value="Genomic_DNA"/>
</dbReference>
<keyword evidence="4" id="KW-1185">Reference proteome</keyword>
<dbReference type="Pfam" id="PF03981">
    <property type="entry name" value="Ubiq_cyt_C_chap"/>
    <property type="match status" value="1"/>
</dbReference>
<reference evidence="3 4" key="1">
    <citation type="journal article" date="2013" name="J. Microbiol. Biotechnol.">
        <title>Novosphingobium ginsenosidimutans sp. nov., with the ability to convert ginsenoside.</title>
        <authorList>
            <person name="Kim J.K."/>
            <person name="He D."/>
            <person name="Liu Q.M."/>
            <person name="Park H.Y."/>
            <person name="Jung M.S."/>
            <person name="Yoon M.H."/>
            <person name="Kim S.C."/>
            <person name="Im W.T."/>
        </authorList>
    </citation>
    <scope>NUCLEOTIDE SEQUENCE [LARGE SCALE GENOMIC DNA]</scope>
    <source>
        <strain evidence="3 4">FW-6</strain>
    </source>
</reference>
<protein>
    <recommendedName>
        <fullName evidence="2">Ubiquinol-cytochrome c chaperone domain-containing protein</fullName>
    </recommendedName>
</protein>
<feature type="domain" description="Ubiquinol-cytochrome c chaperone" evidence="2">
    <location>
        <begin position="37"/>
        <end position="166"/>
    </location>
</feature>
<gene>
    <name evidence="3" type="ORF">FRF71_09500</name>
</gene>
<comment type="similarity">
    <text evidence="1">Belongs to the UPF0174 family.</text>
</comment>